<protein>
    <submittedName>
        <fullName evidence="1">Uncharacterized protein</fullName>
    </submittedName>
</protein>
<proteinExistence type="predicted"/>
<name>A0A5K3EV03_MESCO</name>
<accession>A0A5K3EV03</accession>
<reference evidence="1" key="1">
    <citation type="submission" date="2019-11" db="UniProtKB">
        <authorList>
            <consortium name="WormBaseParasite"/>
        </authorList>
    </citation>
    <scope>IDENTIFICATION</scope>
</reference>
<organism evidence="1">
    <name type="scientific">Mesocestoides corti</name>
    <name type="common">Flatworm</name>
    <dbReference type="NCBI Taxonomy" id="53468"/>
    <lineage>
        <taxon>Eukaryota</taxon>
        <taxon>Metazoa</taxon>
        <taxon>Spiralia</taxon>
        <taxon>Lophotrochozoa</taxon>
        <taxon>Platyhelminthes</taxon>
        <taxon>Cestoda</taxon>
        <taxon>Eucestoda</taxon>
        <taxon>Cyclophyllidea</taxon>
        <taxon>Mesocestoididae</taxon>
        <taxon>Mesocestoides</taxon>
    </lineage>
</organism>
<dbReference type="WBParaSite" id="MCU_002901-RA">
    <property type="protein sequence ID" value="MCU_002901-RA"/>
    <property type="gene ID" value="MCU_002901"/>
</dbReference>
<evidence type="ECO:0000313" key="1">
    <source>
        <dbReference type="WBParaSite" id="MCU_002901-RA"/>
    </source>
</evidence>
<sequence length="127" mass="13916">MIVEKARVPSPHAGTSSAFRSLSGHVLSVERRVIAGGSTNSTINTTTNRGSARVLMSEARGRRHNRQTSHRPEAIAMACFEVGRPQHPLCQANQSALSYSLIILPIFLQSHQKKITLSSLTPNNFLR</sequence>
<dbReference type="AlphaFoldDB" id="A0A5K3EV03"/>